<evidence type="ECO:0008006" key="3">
    <source>
        <dbReference type="Google" id="ProtNLM"/>
    </source>
</evidence>
<gene>
    <name evidence="1" type="ORF">SAMN02910406_01818</name>
</gene>
<sequence>MIIDSYDIKSEPIVNFEAFYSEKKHLVEICLVIFSKEIYEHLLSQYECKQIAEVSVCNGNIPIWSFQRNHRESAFYLTHIGSDRAGELTAEVNHLTGANKFIMFGSCGSLDNSITNGKFIIPSQGAATAPLNRCLICLVLVFIYFCGATQLKKETIFV</sequence>
<reference evidence="1 2" key="1">
    <citation type="submission" date="2016-10" db="EMBL/GenBank/DDBJ databases">
        <authorList>
            <person name="de Groot N.N."/>
        </authorList>
    </citation>
    <scope>NUCLEOTIDE SEQUENCE [LARGE SCALE GENOMIC DNA]</scope>
    <source>
        <strain evidence="1 2">AR67</strain>
    </source>
</reference>
<dbReference type="Gene3D" id="3.40.50.1580">
    <property type="entry name" value="Nucleoside phosphorylase domain"/>
    <property type="match status" value="1"/>
</dbReference>
<evidence type="ECO:0000313" key="1">
    <source>
        <dbReference type="EMBL" id="SFC50096.1"/>
    </source>
</evidence>
<accession>A0A1I1JNP8</accession>
<protein>
    <recommendedName>
        <fullName evidence="3">Phosphorylase superfamily protein</fullName>
    </recommendedName>
</protein>
<proteinExistence type="predicted"/>
<dbReference type="GO" id="GO:0009116">
    <property type="term" value="P:nucleoside metabolic process"/>
    <property type="evidence" value="ECO:0007669"/>
    <property type="project" value="InterPro"/>
</dbReference>
<dbReference type="EMBL" id="FOKQ01000014">
    <property type="protein sequence ID" value="SFC50096.1"/>
    <property type="molecule type" value="Genomic_DNA"/>
</dbReference>
<name>A0A1I1JNP8_RUMAL</name>
<dbReference type="InterPro" id="IPR035994">
    <property type="entry name" value="Nucleoside_phosphorylase_sf"/>
</dbReference>
<dbReference type="GO" id="GO:0003824">
    <property type="term" value="F:catalytic activity"/>
    <property type="evidence" value="ECO:0007669"/>
    <property type="project" value="InterPro"/>
</dbReference>
<dbReference type="SUPFAM" id="SSF53167">
    <property type="entry name" value="Purine and uridine phosphorylases"/>
    <property type="match status" value="1"/>
</dbReference>
<dbReference type="AlphaFoldDB" id="A0A1I1JNP8"/>
<evidence type="ECO:0000313" key="2">
    <source>
        <dbReference type="Proteomes" id="UP000182192"/>
    </source>
</evidence>
<dbReference type="RefSeq" id="WP_074961253.1">
    <property type="nucleotide sequence ID" value="NZ_FOKQ01000014.1"/>
</dbReference>
<organism evidence="1 2">
    <name type="scientific">Ruminococcus albus</name>
    <dbReference type="NCBI Taxonomy" id="1264"/>
    <lineage>
        <taxon>Bacteria</taxon>
        <taxon>Bacillati</taxon>
        <taxon>Bacillota</taxon>
        <taxon>Clostridia</taxon>
        <taxon>Eubacteriales</taxon>
        <taxon>Oscillospiraceae</taxon>
        <taxon>Ruminococcus</taxon>
    </lineage>
</organism>
<dbReference type="OrthoDB" id="7945729at2"/>
<dbReference type="Proteomes" id="UP000182192">
    <property type="component" value="Unassembled WGS sequence"/>
</dbReference>